<dbReference type="CDD" id="cd07153">
    <property type="entry name" value="Fur_like"/>
    <property type="match status" value="1"/>
</dbReference>
<keyword evidence="8" id="KW-0408">Iron</keyword>
<feature type="binding site" evidence="8">
    <location>
        <position position="91"/>
    </location>
    <ligand>
        <name>Fe cation</name>
        <dbReference type="ChEBI" id="CHEBI:24875"/>
    </ligand>
</feature>
<evidence type="ECO:0000256" key="6">
    <source>
        <dbReference type="ARBA" id="ARBA00023163"/>
    </source>
</evidence>
<keyword evidence="4" id="KW-0805">Transcription regulation</keyword>
<accession>A0A0P8WBY8</accession>
<feature type="binding site" evidence="7">
    <location>
        <position position="139"/>
    </location>
    <ligand>
        <name>Zn(2+)</name>
        <dbReference type="ChEBI" id="CHEBI:29105"/>
    </ligand>
</feature>
<dbReference type="STRING" id="36849.OXPF_06580"/>
<dbReference type="Pfam" id="PF01475">
    <property type="entry name" value="FUR"/>
    <property type="match status" value="1"/>
</dbReference>
<dbReference type="InterPro" id="IPR036388">
    <property type="entry name" value="WH-like_DNA-bd_sf"/>
</dbReference>
<keyword evidence="3 7" id="KW-0862">Zinc</keyword>
<dbReference type="PATRIC" id="fig|36849.3.peg.707"/>
<dbReference type="SUPFAM" id="SSF46785">
    <property type="entry name" value="Winged helix' DNA-binding domain"/>
    <property type="match status" value="1"/>
</dbReference>
<dbReference type="GO" id="GO:0045892">
    <property type="term" value="P:negative regulation of DNA-templated transcription"/>
    <property type="evidence" value="ECO:0007669"/>
    <property type="project" value="TreeGrafter"/>
</dbReference>
<comment type="cofactor">
    <cofactor evidence="8">
        <name>Mn(2+)</name>
        <dbReference type="ChEBI" id="CHEBI:29035"/>
    </cofactor>
    <cofactor evidence="8">
        <name>Fe(2+)</name>
        <dbReference type="ChEBI" id="CHEBI:29033"/>
    </cofactor>
    <text evidence="8">Binds 1 Mn(2+) or Fe(2+) ion per subunit.</text>
</comment>
<dbReference type="InterPro" id="IPR002481">
    <property type="entry name" value="FUR"/>
</dbReference>
<sequence length="145" mass="16925">MSDVEILENKLKEKGYKLTNQRKAIIEVLFEQKGRFLTAEDIFIKTREKHADTNFSTVYRNLNILEDTGIIHLTKLNSDASVYELADTDSHHHHIICRGCGKTESIDFCPLEELNTKLNNKNFTLTDHKFELYGYCRECEKINKK</sequence>
<dbReference type="RefSeq" id="WP_054873776.1">
    <property type="nucleotide sequence ID" value="NZ_LKET01000021.1"/>
</dbReference>
<feature type="binding site" evidence="8">
    <location>
        <position position="112"/>
    </location>
    <ligand>
        <name>Fe cation</name>
        <dbReference type="ChEBI" id="CHEBI:24875"/>
    </ligand>
</feature>
<dbReference type="PANTHER" id="PTHR33202">
    <property type="entry name" value="ZINC UPTAKE REGULATION PROTEIN"/>
    <property type="match status" value="1"/>
</dbReference>
<dbReference type="Gene3D" id="1.10.10.10">
    <property type="entry name" value="Winged helix-like DNA-binding domain superfamily/Winged helix DNA-binding domain"/>
    <property type="match status" value="1"/>
</dbReference>
<feature type="binding site" evidence="7">
    <location>
        <position position="136"/>
    </location>
    <ligand>
        <name>Zn(2+)</name>
        <dbReference type="ChEBI" id="CHEBI:29105"/>
    </ligand>
</feature>
<dbReference type="PANTHER" id="PTHR33202:SF7">
    <property type="entry name" value="FERRIC UPTAKE REGULATION PROTEIN"/>
    <property type="match status" value="1"/>
</dbReference>
<keyword evidence="10" id="KW-1185">Reference proteome</keyword>
<dbReference type="InterPro" id="IPR043135">
    <property type="entry name" value="Fur_C"/>
</dbReference>
<dbReference type="AlphaFoldDB" id="A0A0P8WBY8"/>
<feature type="binding site" evidence="7">
    <location>
        <position position="100"/>
    </location>
    <ligand>
        <name>Zn(2+)</name>
        <dbReference type="ChEBI" id="CHEBI:29105"/>
    </ligand>
</feature>
<feature type="binding site" evidence="8">
    <location>
        <position position="128"/>
    </location>
    <ligand>
        <name>Fe cation</name>
        <dbReference type="ChEBI" id="CHEBI:24875"/>
    </ligand>
</feature>
<comment type="cofactor">
    <cofactor evidence="7">
        <name>Zn(2+)</name>
        <dbReference type="ChEBI" id="CHEBI:29105"/>
    </cofactor>
    <text evidence="7">Binds 1 zinc ion per subunit.</text>
</comment>
<keyword evidence="5" id="KW-0238">DNA-binding</keyword>
<dbReference type="OrthoDB" id="8659436at2"/>
<gene>
    <name evidence="9" type="primary">zur_1</name>
    <name evidence="9" type="ORF">OXPF_06580</name>
</gene>
<name>A0A0P8WBY8_9CLOT</name>
<dbReference type="EMBL" id="LKET01000021">
    <property type="protein sequence ID" value="KPU45425.1"/>
    <property type="molecule type" value="Genomic_DNA"/>
</dbReference>
<evidence type="ECO:0000256" key="2">
    <source>
        <dbReference type="ARBA" id="ARBA00022491"/>
    </source>
</evidence>
<comment type="similarity">
    <text evidence="1">Belongs to the Fur family.</text>
</comment>
<keyword evidence="2" id="KW-0678">Repressor</keyword>
<organism evidence="9 10">
    <name type="scientific">Oxobacter pfennigii</name>
    <dbReference type="NCBI Taxonomy" id="36849"/>
    <lineage>
        <taxon>Bacteria</taxon>
        <taxon>Bacillati</taxon>
        <taxon>Bacillota</taxon>
        <taxon>Clostridia</taxon>
        <taxon>Eubacteriales</taxon>
        <taxon>Clostridiaceae</taxon>
        <taxon>Oxobacter</taxon>
    </lineage>
</organism>
<evidence type="ECO:0000256" key="7">
    <source>
        <dbReference type="PIRSR" id="PIRSR602481-1"/>
    </source>
</evidence>
<dbReference type="GO" id="GO:0008270">
    <property type="term" value="F:zinc ion binding"/>
    <property type="evidence" value="ECO:0007669"/>
    <property type="project" value="TreeGrafter"/>
</dbReference>
<proteinExistence type="inferred from homology"/>
<dbReference type="Gene3D" id="3.30.1490.190">
    <property type="match status" value="1"/>
</dbReference>
<reference evidence="9 10" key="1">
    <citation type="submission" date="2015-09" db="EMBL/GenBank/DDBJ databases">
        <title>Genome sequence of Oxobacter pfennigii DSM 3222.</title>
        <authorList>
            <person name="Poehlein A."/>
            <person name="Bengelsdorf F.R."/>
            <person name="Schiel-Bengelsdorf B."/>
            <person name="Duerre P."/>
            <person name="Daniel R."/>
        </authorList>
    </citation>
    <scope>NUCLEOTIDE SEQUENCE [LARGE SCALE GENOMIC DNA]</scope>
    <source>
        <strain evidence="9 10">DSM 3222</strain>
    </source>
</reference>
<keyword evidence="6" id="KW-0804">Transcription</keyword>
<protein>
    <submittedName>
        <fullName evidence="9">Zinc-specific metallo-regulatory protein</fullName>
    </submittedName>
</protein>
<evidence type="ECO:0000256" key="3">
    <source>
        <dbReference type="ARBA" id="ARBA00022833"/>
    </source>
</evidence>
<dbReference type="GO" id="GO:0000976">
    <property type="term" value="F:transcription cis-regulatory region binding"/>
    <property type="evidence" value="ECO:0007669"/>
    <property type="project" value="TreeGrafter"/>
</dbReference>
<evidence type="ECO:0000256" key="5">
    <source>
        <dbReference type="ARBA" id="ARBA00023125"/>
    </source>
</evidence>
<keyword evidence="7" id="KW-0479">Metal-binding</keyword>
<evidence type="ECO:0000256" key="4">
    <source>
        <dbReference type="ARBA" id="ARBA00023015"/>
    </source>
</evidence>
<dbReference type="Proteomes" id="UP000050326">
    <property type="component" value="Unassembled WGS sequence"/>
</dbReference>
<evidence type="ECO:0000256" key="1">
    <source>
        <dbReference type="ARBA" id="ARBA00007957"/>
    </source>
</evidence>
<dbReference type="GO" id="GO:1900376">
    <property type="term" value="P:regulation of secondary metabolite biosynthetic process"/>
    <property type="evidence" value="ECO:0007669"/>
    <property type="project" value="TreeGrafter"/>
</dbReference>
<dbReference type="InterPro" id="IPR036390">
    <property type="entry name" value="WH_DNA-bd_sf"/>
</dbReference>
<feature type="binding site" evidence="7">
    <location>
        <position position="97"/>
    </location>
    <ligand>
        <name>Zn(2+)</name>
        <dbReference type="ChEBI" id="CHEBI:29105"/>
    </ligand>
</feature>
<evidence type="ECO:0000313" key="9">
    <source>
        <dbReference type="EMBL" id="KPU45425.1"/>
    </source>
</evidence>
<evidence type="ECO:0000256" key="8">
    <source>
        <dbReference type="PIRSR" id="PIRSR602481-2"/>
    </source>
</evidence>
<evidence type="ECO:0000313" key="10">
    <source>
        <dbReference type="Proteomes" id="UP000050326"/>
    </source>
</evidence>
<dbReference type="GO" id="GO:0003700">
    <property type="term" value="F:DNA-binding transcription factor activity"/>
    <property type="evidence" value="ECO:0007669"/>
    <property type="project" value="InterPro"/>
</dbReference>
<comment type="caution">
    <text evidence="9">The sequence shown here is derived from an EMBL/GenBank/DDBJ whole genome shotgun (WGS) entry which is preliminary data.</text>
</comment>